<comment type="caution">
    <text evidence="3">The sequence shown here is derived from an EMBL/GenBank/DDBJ whole genome shotgun (WGS) entry which is preliminary data.</text>
</comment>
<reference evidence="4" key="1">
    <citation type="submission" date="2015-04" db="EMBL/GenBank/DDBJ databases">
        <title>Physiological reanalysis, assessment of diazotrophy, and genome sequences of multiple isolates of Streptomyces thermoautotrophicus.</title>
        <authorList>
            <person name="MacKellar D.C."/>
            <person name="Lieber L."/>
            <person name="Norman J."/>
            <person name="Bolger A."/>
            <person name="Tobin C."/>
            <person name="Murray J.W."/>
            <person name="Chang R."/>
            <person name="Ford T."/>
            <person name="Nguyen P.Q."/>
            <person name="Woodward J."/>
            <person name="Permingeat H."/>
            <person name="Joshi N.S."/>
            <person name="Silver P.A."/>
            <person name="Usadel B."/>
            <person name="Rutherford A.W."/>
            <person name="Friesen M."/>
            <person name="Prell J."/>
        </authorList>
    </citation>
    <scope>NUCLEOTIDE SEQUENCE [LARGE SCALE GENOMIC DNA]</scope>
    <source>
        <strain evidence="4">H1</strain>
    </source>
</reference>
<accession>A0A132MNY1</accession>
<dbReference type="EMBL" id="LAXD01000001">
    <property type="protein sequence ID" value="KWW99570.1"/>
    <property type="molecule type" value="Genomic_DNA"/>
</dbReference>
<evidence type="ECO:0000256" key="2">
    <source>
        <dbReference type="ARBA" id="ARBA00022737"/>
    </source>
</evidence>
<keyword evidence="2" id="KW-0677">Repeat</keyword>
<evidence type="ECO:0000313" key="4">
    <source>
        <dbReference type="Proteomes" id="UP000070188"/>
    </source>
</evidence>
<evidence type="ECO:0000313" key="3">
    <source>
        <dbReference type="EMBL" id="KWW99570.1"/>
    </source>
</evidence>
<dbReference type="Gene3D" id="2.160.10.10">
    <property type="entry name" value="Hexapeptide repeat proteins"/>
    <property type="match status" value="1"/>
</dbReference>
<dbReference type="EC" id="2.3.1.18" evidence="3"/>
<dbReference type="SUPFAM" id="SSF51161">
    <property type="entry name" value="Trimeric LpxA-like enzymes"/>
    <property type="match status" value="1"/>
</dbReference>
<evidence type="ECO:0000256" key="1">
    <source>
        <dbReference type="ARBA" id="ARBA00022679"/>
    </source>
</evidence>
<dbReference type="Pfam" id="PF00132">
    <property type="entry name" value="Hexapep"/>
    <property type="match status" value="1"/>
</dbReference>
<keyword evidence="4" id="KW-1185">Reference proteome</keyword>
<dbReference type="Proteomes" id="UP000070188">
    <property type="component" value="Unassembled WGS sequence"/>
</dbReference>
<name>A0A132MNY1_9ACTN</name>
<dbReference type="GO" id="GO:0008870">
    <property type="term" value="F:galactoside O-acetyltransferase activity"/>
    <property type="evidence" value="ECO:0007669"/>
    <property type="project" value="UniProtKB-EC"/>
</dbReference>
<dbReference type="RefSeq" id="WP_232784458.1">
    <property type="nucleotide sequence ID" value="NZ_JYIK01000813.1"/>
</dbReference>
<organism evidence="3 4">
    <name type="scientific">Carbonactinospora thermoautotrophica</name>
    <dbReference type="NCBI Taxonomy" id="1469144"/>
    <lineage>
        <taxon>Bacteria</taxon>
        <taxon>Bacillati</taxon>
        <taxon>Actinomycetota</taxon>
        <taxon>Actinomycetes</taxon>
        <taxon>Kitasatosporales</taxon>
        <taxon>Carbonactinosporaceae</taxon>
        <taxon>Carbonactinospora</taxon>
    </lineage>
</organism>
<dbReference type="STRING" id="1469144.LI90_1206"/>
<dbReference type="InterPro" id="IPR001451">
    <property type="entry name" value="Hexapep"/>
</dbReference>
<dbReference type="PATRIC" id="fig|1469144.10.peg.1337"/>
<dbReference type="InterPro" id="IPR051159">
    <property type="entry name" value="Hexapeptide_acetyltransf"/>
</dbReference>
<dbReference type="PANTHER" id="PTHR23416:SF78">
    <property type="entry name" value="LIPOPOLYSACCHARIDE BIOSYNTHESIS O-ACETYL TRANSFERASE WBBJ-RELATED"/>
    <property type="match status" value="1"/>
</dbReference>
<proteinExistence type="predicted"/>
<dbReference type="CDD" id="cd04647">
    <property type="entry name" value="LbH_MAT_like"/>
    <property type="match status" value="1"/>
</dbReference>
<sequence>MAGASVATLVHMFRRRRDPRQARFLTWQSLRWVIQHRAWTPYYLVRYWRFFWFRLRNPHIITEGFVFLGRRTEVYARKGYGRLILGRWVHIGDETAIRCHEGNLRIGDKCVFGRRDTVNCYLDIEIGRAGLIADDVYICDFDHRVADLTVPIKDQGIVKSPVRIGPDVWLGTKVTVVRGATIGAGAVVGANAVVTKEVPAYGIAVGVPARVVGSRLPEPEPSRDAVKAITR</sequence>
<dbReference type="PROSITE" id="PS00101">
    <property type="entry name" value="HEXAPEP_TRANSFERASES"/>
    <property type="match status" value="1"/>
</dbReference>
<dbReference type="AlphaFoldDB" id="A0A132MNY1"/>
<dbReference type="InterPro" id="IPR018357">
    <property type="entry name" value="Hexapep_transf_CS"/>
</dbReference>
<protein>
    <submittedName>
        <fullName evidence="3">Galactoside O-acetyltransferase</fullName>
        <ecNumber evidence="3">2.3.1.18</ecNumber>
    </submittedName>
</protein>
<keyword evidence="3" id="KW-0012">Acyltransferase</keyword>
<dbReference type="PANTHER" id="PTHR23416">
    <property type="entry name" value="SIALIC ACID SYNTHASE-RELATED"/>
    <property type="match status" value="1"/>
</dbReference>
<keyword evidence="1 3" id="KW-0808">Transferase</keyword>
<gene>
    <name evidence="3" type="ORF">LI90_1206</name>
</gene>
<dbReference type="InterPro" id="IPR011004">
    <property type="entry name" value="Trimer_LpxA-like_sf"/>
</dbReference>